<dbReference type="SUPFAM" id="SSF52058">
    <property type="entry name" value="L domain-like"/>
    <property type="match status" value="1"/>
</dbReference>
<comment type="caution">
    <text evidence="2">The sequence shown here is derived from an EMBL/GenBank/DDBJ whole genome shotgun (WGS) entry which is preliminary data.</text>
</comment>
<dbReference type="InterPro" id="IPR032675">
    <property type="entry name" value="LRR_dom_sf"/>
</dbReference>
<dbReference type="VEuPathDB" id="TriTrypDB:TcIL3000_0_48980"/>
<evidence type="ECO:0000256" key="1">
    <source>
        <dbReference type="SAM" id="MobiDB-lite"/>
    </source>
</evidence>
<protein>
    <submittedName>
        <fullName evidence="2">WGS project CAEQ00000000 data, annotated contig 1978</fullName>
    </submittedName>
</protein>
<evidence type="ECO:0000313" key="2">
    <source>
        <dbReference type="EMBL" id="CCD14254.1"/>
    </source>
</evidence>
<feature type="compositionally biased region" description="Basic residues" evidence="1">
    <location>
        <begin position="652"/>
        <end position="662"/>
    </location>
</feature>
<dbReference type="Gene3D" id="3.80.10.10">
    <property type="entry name" value="Ribonuclease Inhibitor"/>
    <property type="match status" value="1"/>
</dbReference>
<gene>
    <name evidence="2" type="ORF">TCIL3000_0_48980</name>
</gene>
<dbReference type="OMA" id="CLVFIAC"/>
<dbReference type="Proteomes" id="UP000000702">
    <property type="component" value="Unassembled WGS sequence"/>
</dbReference>
<reference evidence="3" key="1">
    <citation type="submission" date="2011-07" db="EMBL/GenBank/DDBJ databases">
        <title>Divergent evolution of antigenic variation in African trypanosomes.</title>
        <authorList>
            <person name="Jackson A.P."/>
            <person name="Berry A."/>
            <person name="Allison H.C."/>
            <person name="Burton P."/>
            <person name="Anderson J."/>
            <person name="Aslett M."/>
            <person name="Brown R."/>
            <person name="Corton N."/>
            <person name="Harris D."/>
            <person name="Hauser H."/>
            <person name="Gamble J."/>
            <person name="Gilderthorp R."/>
            <person name="McQuillan J."/>
            <person name="Quail M.A."/>
            <person name="Sanders M."/>
            <person name="Van Tonder A."/>
            <person name="Ginger M.L."/>
            <person name="Donelson J.E."/>
            <person name="Field M.C."/>
            <person name="Barry J.D."/>
            <person name="Berriman M."/>
            <person name="Hertz-Fowler C."/>
        </authorList>
    </citation>
    <scope>NUCLEOTIDE SEQUENCE [LARGE SCALE GENOMIC DNA]</scope>
    <source>
        <strain evidence="3">IL3000</strain>
    </source>
</reference>
<reference evidence="2 3" key="2">
    <citation type="journal article" date="2012" name="Proc. Natl. Acad. Sci. U.S.A.">
        <title>Antigenic diversity is generated by distinct evolutionary mechanisms in African trypanosome species.</title>
        <authorList>
            <person name="Jackson A.P."/>
            <person name="Berry A."/>
            <person name="Aslett M."/>
            <person name="Allison H.C."/>
            <person name="Burton P."/>
            <person name="Vavrova-Anderson J."/>
            <person name="Brown R."/>
            <person name="Browne H."/>
            <person name="Corton N."/>
            <person name="Hauser H."/>
            <person name="Gamble J."/>
            <person name="Gilderthorp R."/>
            <person name="Marcello L."/>
            <person name="McQuillan J."/>
            <person name="Otto T.D."/>
            <person name="Quail M.A."/>
            <person name="Sanders M.J."/>
            <person name="van Tonder A."/>
            <person name="Ginger M.L."/>
            <person name="Field M.C."/>
            <person name="Barry J.D."/>
            <person name="Hertz-Fowler C."/>
            <person name="Berriman M."/>
        </authorList>
    </citation>
    <scope>NUCLEOTIDE SEQUENCE [LARGE SCALE GENOMIC DNA]</scope>
    <source>
        <strain evidence="2 3">IL3000</strain>
    </source>
</reference>
<sequence>MIVPRPWEVGGWRKLPGPVGSTFEDVFWNAVGAYTGYSVDEFQSMLDAGAKLNASITFGAESVHEKVQPVVPARLVGDQVIRPIAPLSALPAVDICESEEAIMKLRSRCFQYTESIAQLLEATRNCCGHWGRLRRAQRIQLLRALSSEQKSRFEVDELCLYFTDLRLCGKGISEVTPTVGLFSNLTRLILSNNPGLTCVPYLPPACLVFIACGCSIESVCRSSTLLFLGLSFNAVKSFDFVNEMPALRVLDLTRNSVFDMEETVKILANHEALQEVTFVGCPIALTSNYTGCITKGCPRLRLLDGVVLSDLKDAAFTAVPLTEGEVTLASGNSRILSPDSICSGLNDIHISASIVKLEGVGHFSHTGVQREKCPSVDHSEVKLKKGKKKPKPAVLGPLYELRTSISLTGSWGENDGLTLASDVISLPFVATGIKTSAPPRAMCPAGVSADGVMEVGCSGKATLPISAGVSDSLSRGFILTLRVDDDIYFPNGDAKNFSYAIGSFVVDCSSLLVSGPLPRVASLKIPLVLSEAALEEKLLHAQELRKCVADSLHLCTMGSFGNETPPSSSAKNLCTSRKRCKKTALDRGSTSDCRLSEARRFEEDMEGMKLLASIEERRVEELRSLDVYVTLELAIGPPPKPSQPEHLPLGRNQRHRILMKGG</sequence>
<dbReference type="AlphaFoldDB" id="F9WAI7"/>
<feature type="region of interest" description="Disordered" evidence="1">
    <location>
        <begin position="636"/>
        <end position="662"/>
    </location>
</feature>
<name>F9WAI7_TRYCI</name>
<keyword evidence="3" id="KW-1185">Reference proteome</keyword>
<organism evidence="2 3">
    <name type="scientific">Trypanosoma congolense (strain IL3000)</name>
    <dbReference type="NCBI Taxonomy" id="1068625"/>
    <lineage>
        <taxon>Eukaryota</taxon>
        <taxon>Discoba</taxon>
        <taxon>Euglenozoa</taxon>
        <taxon>Kinetoplastea</taxon>
        <taxon>Metakinetoplastina</taxon>
        <taxon>Trypanosomatida</taxon>
        <taxon>Trypanosomatidae</taxon>
        <taxon>Trypanosoma</taxon>
        <taxon>Nannomonas</taxon>
    </lineage>
</organism>
<dbReference type="EMBL" id="CAEQ01001439">
    <property type="protein sequence ID" value="CCD14254.1"/>
    <property type="molecule type" value="Genomic_DNA"/>
</dbReference>
<accession>F9WAI7</accession>
<evidence type="ECO:0000313" key="3">
    <source>
        <dbReference type="Proteomes" id="UP000000702"/>
    </source>
</evidence>
<proteinExistence type="predicted"/>